<dbReference type="InterPro" id="IPR057666">
    <property type="entry name" value="DrpA_SLOG"/>
</dbReference>
<dbReference type="Proteomes" id="UP000264006">
    <property type="component" value="Chromosome"/>
</dbReference>
<reference evidence="4 5" key="1">
    <citation type="submission" date="2018-09" db="EMBL/GenBank/DDBJ databases">
        <title>Complete genome sequence of Euzebya sp. DY32-46 isolated from seawater of Pacific Ocean.</title>
        <authorList>
            <person name="Xu L."/>
            <person name="Wu Y.-H."/>
            <person name="Xu X.-W."/>
        </authorList>
    </citation>
    <scope>NUCLEOTIDE SEQUENCE [LARGE SCALE GENOMIC DNA]</scope>
    <source>
        <strain evidence="4 5">DY32-46</strain>
    </source>
</reference>
<evidence type="ECO:0000256" key="1">
    <source>
        <dbReference type="ARBA" id="ARBA00006525"/>
    </source>
</evidence>
<evidence type="ECO:0000256" key="2">
    <source>
        <dbReference type="SAM" id="MobiDB-lite"/>
    </source>
</evidence>
<dbReference type="PANTHER" id="PTHR43022:SF1">
    <property type="entry name" value="PROTEIN SMF"/>
    <property type="match status" value="1"/>
</dbReference>
<sequence length="384" mass="38916">MTAELSPEDLQDAVVRLVGLGCSPEDLGRARTACGPQASPSVVVEFLQQRAGHRQDRLPGMPRGPGVEGPAGARADGAVDELLVAGGRPGMPERLVAAWEEGGPLWVHRRRIGTSMSPRRAVGIVGTRRPTLDGAELARTLAAGLAEAGVEVVSGFAKGIDQAAHRGALSVPGGNTTAVLGTGMDVDYPARSGALRAEVMASGGLVSEYAHDRGVRHPTQFIARNRILAGLSDGIVVIEAGQRSGALSTARWAADFGRDVMVVPASPSTPSAAGALALLRDGAVPVRHAADVLDVLGDPGDASVAATELGEGSGGDASGVSGLVHELGPEAEVLVGRLGPVPASISALSAATGLTARQVLVAVGRLEGVGLARQVPEGVVAMRR</sequence>
<dbReference type="PANTHER" id="PTHR43022">
    <property type="entry name" value="PROTEIN SMF"/>
    <property type="match status" value="1"/>
</dbReference>
<dbReference type="Gene3D" id="3.40.50.450">
    <property type="match status" value="1"/>
</dbReference>
<dbReference type="InterPro" id="IPR036388">
    <property type="entry name" value="WH-like_DNA-bd_sf"/>
</dbReference>
<keyword evidence="5" id="KW-1185">Reference proteome</keyword>
<dbReference type="Pfam" id="PF02481">
    <property type="entry name" value="DNA_processg_A"/>
    <property type="match status" value="1"/>
</dbReference>
<dbReference type="SUPFAM" id="SSF102405">
    <property type="entry name" value="MCP/YpsA-like"/>
    <property type="match status" value="1"/>
</dbReference>
<dbReference type="EMBL" id="CP031165">
    <property type="protein sequence ID" value="AXV08089.1"/>
    <property type="molecule type" value="Genomic_DNA"/>
</dbReference>
<dbReference type="RefSeq" id="WP_114592483.1">
    <property type="nucleotide sequence ID" value="NZ_CP031165.1"/>
</dbReference>
<organism evidence="4 5">
    <name type="scientific">Euzebya pacifica</name>
    <dbReference type="NCBI Taxonomy" id="1608957"/>
    <lineage>
        <taxon>Bacteria</taxon>
        <taxon>Bacillati</taxon>
        <taxon>Actinomycetota</taxon>
        <taxon>Nitriliruptoria</taxon>
        <taxon>Euzebyales</taxon>
    </lineage>
</organism>
<dbReference type="GO" id="GO:0009294">
    <property type="term" value="P:DNA-mediated transformation"/>
    <property type="evidence" value="ECO:0007669"/>
    <property type="project" value="InterPro"/>
</dbReference>
<dbReference type="InterPro" id="IPR003488">
    <property type="entry name" value="DprA"/>
</dbReference>
<feature type="region of interest" description="Disordered" evidence="2">
    <location>
        <begin position="52"/>
        <end position="72"/>
    </location>
</feature>
<dbReference type="AlphaFoldDB" id="A0A346Y0U2"/>
<accession>A0A346Y0U2</accession>
<protein>
    <submittedName>
        <fullName evidence="4">Rossmann fold nucleotide-binding protein Smf</fullName>
    </submittedName>
</protein>
<dbReference type="KEGG" id="euz:DVS28_a3414"/>
<proteinExistence type="inferred from homology"/>
<dbReference type="OrthoDB" id="9785707at2"/>
<feature type="domain" description="Smf/DprA SLOG" evidence="3">
    <location>
        <begin position="117"/>
        <end position="295"/>
    </location>
</feature>
<evidence type="ECO:0000313" key="4">
    <source>
        <dbReference type="EMBL" id="AXV08089.1"/>
    </source>
</evidence>
<evidence type="ECO:0000313" key="5">
    <source>
        <dbReference type="Proteomes" id="UP000264006"/>
    </source>
</evidence>
<dbReference type="Gene3D" id="1.10.10.10">
    <property type="entry name" value="Winged helix-like DNA-binding domain superfamily/Winged helix DNA-binding domain"/>
    <property type="match status" value="1"/>
</dbReference>
<gene>
    <name evidence="4" type="ORF">DVS28_a3414</name>
</gene>
<name>A0A346Y0U2_9ACTN</name>
<evidence type="ECO:0000259" key="3">
    <source>
        <dbReference type="Pfam" id="PF02481"/>
    </source>
</evidence>
<comment type="similarity">
    <text evidence="1">Belongs to the DprA/Smf family.</text>
</comment>